<dbReference type="EMBL" id="JBELQE010000100">
    <property type="protein sequence ID" value="MER2252119.1"/>
    <property type="molecule type" value="Genomic_DNA"/>
</dbReference>
<dbReference type="Pfam" id="PF11533">
    <property type="entry name" value="AtzH-like"/>
    <property type="match status" value="1"/>
</dbReference>
<name>A0ABV1QS06_9HYPH</name>
<accession>A0ABV1QS06</accession>
<dbReference type="Gene3D" id="3.10.450.50">
    <property type="match status" value="1"/>
</dbReference>
<dbReference type="RefSeq" id="WP_350396461.1">
    <property type="nucleotide sequence ID" value="NZ_JBELQE010000100.1"/>
</dbReference>
<protein>
    <submittedName>
        <fullName evidence="1">Oxalurate catabolism protein HpxZ</fullName>
    </submittedName>
</protein>
<sequence>MIIDDPEVKAEVERVFATYEAALVSNDVATLERLFHDDPRTIRYGAAENLYGMDAIRAFRRARPSQGLARDLAGTVITTYGRDCAVAMTLFRREAAPGRVGRQSQTWLRFPDGWKVVAAHVSVIDVSVIDDAADQDPSVP</sequence>
<evidence type="ECO:0000313" key="1">
    <source>
        <dbReference type="EMBL" id="MER2252119.1"/>
    </source>
</evidence>
<dbReference type="NCBIfam" id="NF033625">
    <property type="entry name" value="HpxZ"/>
    <property type="match status" value="1"/>
</dbReference>
<evidence type="ECO:0000313" key="2">
    <source>
        <dbReference type="Proteomes" id="UP001480955"/>
    </source>
</evidence>
<dbReference type="Proteomes" id="UP001480955">
    <property type="component" value="Unassembled WGS sequence"/>
</dbReference>
<proteinExistence type="predicted"/>
<gene>
    <name evidence="1" type="primary">hpxZ</name>
    <name evidence="1" type="ORF">ABS772_19540</name>
</gene>
<reference evidence="1 2" key="1">
    <citation type="submission" date="2024-06" db="EMBL/GenBank/DDBJ databases">
        <authorList>
            <person name="Campbell A.G."/>
        </authorList>
    </citation>
    <scope>NUCLEOTIDE SEQUENCE [LARGE SCALE GENOMIC DNA]</scope>
    <source>
        <strain evidence="1 2">EM12</strain>
    </source>
</reference>
<dbReference type="InterPro" id="IPR024507">
    <property type="entry name" value="AtzH-like"/>
</dbReference>
<dbReference type="SUPFAM" id="SSF54427">
    <property type="entry name" value="NTF2-like"/>
    <property type="match status" value="1"/>
</dbReference>
<keyword evidence="2" id="KW-1185">Reference proteome</keyword>
<dbReference type="InterPro" id="IPR032710">
    <property type="entry name" value="NTF2-like_dom_sf"/>
</dbReference>
<comment type="caution">
    <text evidence="1">The sequence shown here is derived from an EMBL/GenBank/DDBJ whole genome shotgun (WGS) entry which is preliminary data.</text>
</comment>
<organism evidence="1 2">
    <name type="scientific">Methylorubrum podarium</name>
    <dbReference type="NCBI Taxonomy" id="200476"/>
    <lineage>
        <taxon>Bacteria</taxon>
        <taxon>Pseudomonadati</taxon>
        <taxon>Pseudomonadota</taxon>
        <taxon>Alphaproteobacteria</taxon>
        <taxon>Hyphomicrobiales</taxon>
        <taxon>Methylobacteriaceae</taxon>
        <taxon>Methylorubrum</taxon>
    </lineage>
</organism>